<dbReference type="NCBIfam" id="TIGR00876">
    <property type="entry name" value="tal_mycobact"/>
    <property type="match status" value="1"/>
</dbReference>
<dbReference type="CDD" id="cd00955">
    <property type="entry name" value="Transaldolase_like"/>
    <property type="match status" value="1"/>
</dbReference>
<evidence type="ECO:0000256" key="7">
    <source>
        <dbReference type="ARBA" id="ARBA00022679"/>
    </source>
</evidence>
<dbReference type="InterPro" id="IPR004732">
    <property type="entry name" value="Transaldolase_2"/>
</dbReference>
<dbReference type="EMBL" id="WMBQ01000001">
    <property type="protein sequence ID" value="MTD93630.1"/>
    <property type="molecule type" value="Genomic_DNA"/>
</dbReference>
<evidence type="ECO:0000256" key="8">
    <source>
        <dbReference type="ARBA" id="ARBA00023126"/>
    </source>
</evidence>
<organism evidence="11 12">
    <name type="scientific">Hyphomicrobium album</name>
    <dbReference type="NCBI Taxonomy" id="2665159"/>
    <lineage>
        <taxon>Bacteria</taxon>
        <taxon>Pseudomonadati</taxon>
        <taxon>Pseudomonadota</taxon>
        <taxon>Alphaproteobacteria</taxon>
        <taxon>Hyphomicrobiales</taxon>
        <taxon>Hyphomicrobiaceae</taxon>
        <taxon>Hyphomicrobium</taxon>
    </lineage>
</organism>
<dbReference type="UniPathway" id="UPA00115">
    <property type="reaction ID" value="UER00414"/>
</dbReference>
<dbReference type="SUPFAM" id="SSF51569">
    <property type="entry name" value="Aldolase"/>
    <property type="match status" value="1"/>
</dbReference>
<accession>A0A6I3KI68</accession>
<evidence type="ECO:0000313" key="12">
    <source>
        <dbReference type="Proteomes" id="UP000440694"/>
    </source>
</evidence>
<evidence type="ECO:0000256" key="3">
    <source>
        <dbReference type="ARBA" id="ARBA00004857"/>
    </source>
</evidence>
<dbReference type="AlphaFoldDB" id="A0A6I3KI68"/>
<comment type="caution">
    <text evidence="11">The sequence shown here is derived from an EMBL/GenBank/DDBJ whole genome shotgun (WGS) entry which is preliminary data.</text>
</comment>
<name>A0A6I3KI68_9HYPH</name>
<keyword evidence="8 10" id="KW-0570">Pentose shunt</keyword>
<keyword evidence="9 10" id="KW-0704">Schiff base</keyword>
<dbReference type="GO" id="GO:0005975">
    <property type="term" value="P:carbohydrate metabolic process"/>
    <property type="evidence" value="ECO:0007669"/>
    <property type="project" value="InterPro"/>
</dbReference>
<dbReference type="Pfam" id="PF00923">
    <property type="entry name" value="TAL_FSA"/>
    <property type="match status" value="1"/>
</dbReference>
<keyword evidence="7 10" id="KW-0808">Transferase</keyword>
<evidence type="ECO:0000256" key="6">
    <source>
        <dbReference type="ARBA" id="ARBA00022490"/>
    </source>
</evidence>
<reference evidence="11 12" key="1">
    <citation type="submission" date="2019-11" db="EMBL/GenBank/DDBJ databases">
        <title>Identification of a novel strain.</title>
        <authorList>
            <person name="Xu Q."/>
            <person name="Wang G."/>
        </authorList>
    </citation>
    <scope>NUCLEOTIDE SEQUENCE [LARGE SCALE GENOMIC DNA]</scope>
    <source>
        <strain evidence="12">xq</strain>
    </source>
</reference>
<dbReference type="GO" id="GO:0006098">
    <property type="term" value="P:pentose-phosphate shunt"/>
    <property type="evidence" value="ECO:0007669"/>
    <property type="project" value="UniProtKB-UniRule"/>
</dbReference>
<comment type="catalytic activity">
    <reaction evidence="10">
        <text>D-sedoheptulose 7-phosphate + D-glyceraldehyde 3-phosphate = D-erythrose 4-phosphate + beta-D-fructose 6-phosphate</text>
        <dbReference type="Rhea" id="RHEA:17053"/>
        <dbReference type="ChEBI" id="CHEBI:16897"/>
        <dbReference type="ChEBI" id="CHEBI:57483"/>
        <dbReference type="ChEBI" id="CHEBI:57634"/>
        <dbReference type="ChEBI" id="CHEBI:59776"/>
        <dbReference type="EC" id="2.2.1.2"/>
    </reaction>
</comment>
<dbReference type="Gene3D" id="3.20.20.70">
    <property type="entry name" value="Aldolase class I"/>
    <property type="match status" value="1"/>
</dbReference>
<comment type="function">
    <text evidence="1 10">Transaldolase is important for the balance of metabolites in the pentose-phosphate pathway.</text>
</comment>
<dbReference type="NCBIfam" id="NF002881">
    <property type="entry name" value="PRK03343.1"/>
    <property type="match status" value="1"/>
</dbReference>
<dbReference type="InterPro" id="IPR001585">
    <property type="entry name" value="TAL/FSA"/>
</dbReference>
<evidence type="ECO:0000256" key="5">
    <source>
        <dbReference type="ARBA" id="ARBA00013151"/>
    </source>
</evidence>
<proteinExistence type="inferred from homology"/>
<gene>
    <name evidence="10 11" type="primary">tal</name>
    <name evidence="11" type="ORF">GIW81_04690</name>
</gene>
<protein>
    <recommendedName>
        <fullName evidence="5 10">Transaldolase</fullName>
        <ecNumber evidence="5 10">2.2.1.2</ecNumber>
    </recommendedName>
</protein>
<dbReference type="PANTHER" id="PTHR10683:SF31">
    <property type="entry name" value="TRANSALDOLASE"/>
    <property type="match status" value="1"/>
</dbReference>
<sequence>MKPTQQLHDAGQSLWIDDITREMLDSGRLAKMVAELSVTGLTSNPTIFEKAVGKGSDYDEAIEKLLRKGLSDEALFFELALDDLRRAADLFLPVHKRTAGVDGFVSLEVSPLLAYDTDATIAEAKRLYAKAGKPNLFIKIPGTKEGLPAIEAATFAGVPVNVTLLFSTADYLAAAEAYMRGLEKRVAAGLDPDVRSVASVFISRWDRAIVEDVPDELKNRLGNAIGQHAYRTYRELLDSDRWQRLENAGARPQRLLFASTSSKDKRAHDTLYVEALAAPNTVNTMPEETLRAFADHGKLAAVLSPYGGDCDSVLDAHAKAGVDVEALARKLQSDGAKAFVASWQDLLKSIGAKSKALA</sequence>
<evidence type="ECO:0000256" key="4">
    <source>
        <dbReference type="ARBA" id="ARBA00008426"/>
    </source>
</evidence>
<evidence type="ECO:0000313" key="11">
    <source>
        <dbReference type="EMBL" id="MTD93630.1"/>
    </source>
</evidence>
<comment type="similarity">
    <text evidence="4 10">Belongs to the transaldolase family. Type 2 subfamily.</text>
</comment>
<evidence type="ECO:0000256" key="9">
    <source>
        <dbReference type="ARBA" id="ARBA00023270"/>
    </source>
</evidence>
<evidence type="ECO:0000256" key="1">
    <source>
        <dbReference type="ARBA" id="ARBA00003518"/>
    </source>
</evidence>
<dbReference type="HAMAP" id="MF_00493">
    <property type="entry name" value="Transaldolase_2"/>
    <property type="match status" value="1"/>
</dbReference>
<dbReference type="PANTHER" id="PTHR10683">
    <property type="entry name" value="TRANSALDOLASE"/>
    <property type="match status" value="1"/>
</dbReference>
<dbReference type="PIRSF" id="PIRSF036915">
    <property type="entry name" value="Trnald_Bac_Plnt"/>
    <property type="match status" value="1"/>
</dbReference>
<dbReference type="InterPro" id="IPR013785">
    <property type="entry name" value="Aldolase_TIM"/>
</dbReference>
<dbReference type="GO" id="GO:0005737">
    <property type="term" value="C:cytoplasm"/>
    <property type="evidence" value="ECO:0007669"/>
    <property type="project" value="UniProtKB-SubCell"/>
</dbReference>
<feature type="active site" description="Schiff-base intermediate with substrate" evidence="10">
    <location>
        <position position="139"/>
    </location>
</feature>
<comment type="pathway">
    <text evidence="3 10">Carbohydrate degradation; pentose phosphate pathway; D-glyceraldehyde 3-phosphate and beta-D-fructose 6-phosphate from D-ribose 5-phosphate and D-xylulose 5-phosphate (non-oxidative stage): step 2/3.</text>
</comment>
<evidence type="ECO:0000256" key="2">
    <source>
        <dbReference type="ARBA" id="ARBA00004496"/>
    </source>
</evidence>
<evidence type="ECO:0000256" key="10">
    <source>
        <dbReference type="HAMAP-Rule" id="MF_00493"/>
    </source>
</evidence>
<keyword evidence="12" id="KW-1185">Reference proteome</keyword>
<comment type="subcellular location">
    <subcellularLocation>
        <location evidence="2 10">Cytoplasm</location>
    </subcellularLocation>
</comment>
<dbReference type="Proteomes" id="UP000440694">
    <property type="component" value="Unassembled WGS sequence"/>
</dbReference>
<dbReference type="RefSeq" id="WP_324614888.1">
    <property type="nucleotide sequence ID" value="NZ_WMBQ01000001.1"/>
</dbReference>
<dbReference type="EC" id="2.2.1.2" evidence="5 10"/>
<keyword evidence="6 10" id="KW-0963">Cytoplasm</keyword>
<dbReference type="GO" id="GO:0004801">
    <property type="term" value="F:transaldolase activity"/>
    <property type="evidence" value="ECO:0007669"/>
    <property type="project" value="UniProtKB-UniRule"/>
</dbReference>